<dbReference type="Gene3D" id="3.40.1360.10">
    <property type="match status" value="1"/>
</dbReference>
<gene>
    <name evidence="2" type="ORF">CVT08_05580</name>
</gene>
<evidence type="ECO:0000313" key="2">
    <source>
        <dbReference type="EMBL" id="QPH94914.1"/>
    </source>
</evidence>
<accession>A0A7S9WVG9</accession>
<dbReference type="PROSITE" id="PS50880">
    <property type="entry name" value="TOPRIM"/>
    <property type="match status" value="1"/>
</dbReference>
<reference evidence="2 3" key="1">
    <citation type="journal article" date="2018" name="Emerg. Microbes Infect.">
        <title>Genomic analysis of oral Campylobacter concisus strains identified a potential bacterial molecular marker associated with active Crohn's disease.</title>
        <authorList>
            <person name="Liu F."/>
            <person name="Ma R."/>
            <person name="Tay C.Y.A."/>
            <person name="Octavia S."/>
            <person name="Lan R."/>
            <person name="Chung H.K.L."/>
            <person name="Riordan S.M."/>
            <person name="Grimm M.C."/>
            <person name="Leong R.W."/>
            <person name="Tanaka M.M."/>
            <person name="Connor S."/>
            <person name="Zhang L."/>
        </authorList>
    </citation>
    <scope>NUCLEOTIDE SEQUENCE [LARGE SCALE GENOMIC DNA]</scope>
    <source>
        <strain evidence="2 3">P13UCO-S1</strain>
    </source>
</reference>
<dbReference type="SUPFAM" id="SSF56731">
    <property type="entry name" value="DNA primase core"/>
    <property type="match status" value="1"/>
</dbReference>
<evidence type="ECO:0000259" key="1">
    <source>
        <dbReference type="PROSITE" id="PS50880"/>
    </source>
</evidence>
<proteinExistence type="predicted"/>
<dbReference type="Proteomes" id="UP000594707">
    <property type="component" value="Chromosome"/>
</dbReference>
<dbReference type="EMBL" id="CP060705">
    <property type="protein sequence ID" value="QPH94914.1"/>
    <property type="molecule type" value="Genomic_DNA"/>
</dbReference>
<dbReference type="RefSeq" id="WP_107857010.1">
    <property type="nucleotide sequence ID" value="NZ_CP060705.1"/>
</dbReference>
<name>A0A7S9WVG9_9BACT</name>
<dbReference type="AlphaFoldDB" id="A0A7S9WVG9"/>
<organism evidence="2 3">
    <name type="scientific">Campylobacter concisus</name>
    <dbReference type="NCBI Taxonomy" id="199"/>
    <lineage>
        <taxon>Bacteria</taxon>
        <taxon>Pseudomonadati</taxon>
        <taxon>Campylobacterota</taxon>
        <taxon>Epsilonproteobacteria</taxon>
        <taxon>Campylobacterales</taxon>
        <taxon>Campylobacteraceae</taxon>
        <taxon>Campylobacter</taxon>
    </lineage>
</organism>
<dbReference type="InterPro" id="IPR006171">
    <property type="entry name" value="TOPRIM_dom"/>
</dbReference>
<evidence type="ECO:0000313" key="3">
    <source>
        <dbReference type="Proteomes" id="UP000594707"/>
    </source>
</evidence>
<dbReference type="Pfam" id="PF13155">
    <property type="entry name" value="Toprim_2"/>
    <property type="match status" value="1"/>
</dbReference>
<sequence>MNKENLVELPLDEILKNNGYFEKREKSSQNYKTLTNNNSDTIIITRKSNGHYLYFNPSDDNDRGNIYNFAKNRGVSIKDLIDENIINDVKTLKNNTKKIIKQKENDSIIVEKFKKLNKIDENSFLTSKRKIKSDILIKFSSLKQDEKFKNAIVPTYTLSVLELSSGKREFLKQTGYISYLSKPLTQDQQGKAYAKPIKQLCNGIKGLEILKADEAHKNPKDFKNIVICESMIDTLSYCEIKDVNLKETLLCSTNGQISATQKEVIKALTKLAPNAGVVLGFDNDERGKEFTKAILEIVPNARSAKPILKDFNDDLVAGTALGISSNKISLDSITKPLKEFSRQVEYLSKKYDFLEPDAKKSKIKDLYALNIEKFREIEPKIKTLQGMREGYKRLNLINAKIEKDYERSSKTR</sequence>
<protein>
    <submittedName>
        <fullName evidence="2">Toprim domain-containing protein</fullName>
    </submittedName>
</protein>
<feature type="domain" description="Toprim" evidence="1">
    <location>
        <begin position="223"/>
        <end position="316"/>
    </location>
</feature>